<comment type="caution">
    <text evidence="11">The sequence shown here is derived from an EMBL/GenBank/DDBJ whole genome shotgun (WGS) entry which is preliminary data.</text>
</comment>
<feature type="domain" description="PII-uridylyltransferase/Glutamine-synthetase adenylyltransferase" evidence="10">
    <location>
        <begin position="795"/>
        <end position="872"/>
    </location>
</feature>
<evidence type="ECO:0000313" key="12">
    <source>
        <dbReference type="Proteomes" id="UP000321201"/>
    </source>
</evidence>
<evidence type="ECO:0000256" key="3">
    <source>
        <dbReference type="ARBA" id="ARBA00022741"/>
    </source>
</evidence>
<feature type="domain" description="PII-uridylyltransferase/Glutamine-synthetase adenylyltransferase" evidence="10">
    <location>
        <begin position="276"/>
        <end position="414"/>
    </location>
</feature>
<dbReference type="AlphaFoldDB" id="A0A5C7EL12"/>
<dbReference type="Proteomes" id="UP000321201">
    <property type="component" value="Unassembled WGS sequence"/>
</dbReference>
<keyword evidence="12" id="KW-1185">Reference proteome</keyword>
<dbReference type="Pfam" id="PF03710">
    <property type="entry name" value="GlnE"/>
    <property type="match status" value="2"/>
</dbReference>
<keyword evidence="11" id="KW-0436">Ligase</keyword>
<dbReference type="GO" id="GO:0000820">
    <property type="term" value="P:regulation of glutamine family amino acid metabolic process"/>
    <property type="evidence" value="ECO:0007669"/>
    <property type="project" value="UniProtKB-UniRule"/>
</dbReference>
<dbReference type="Gene3D" id="3.30.460.10">
    <property type="entry name" value="Beta Polymerase, domain 2"/>
    <property type="match status" value="2"/>
</dbReference>
<comment type="cofactor">
    <cofactor evidence="7">
        <name>Mg(2+)</name>
        <dbReference type="ChEBI" id="CHEBI:18420"/>
    </cofactor>
</comment>
<dbReference type="FunCoup" id="A0A5C7EL12">
    <property type="interactions" value="220"/>
</dbReference>
<feature type="region of interest" description="Adenylyl transferase" evidence="7">
    <location>
        <begin position="427"/>
        <end position="902"/>
    </location>
</feature>
<gene>
    <name evidence="7 11" type="primary">glnE</name>
    <name evidence="11" type="ORF">FR698_06580</name>
</gene>
<feature type="domain" description="Glutamate-ammonia ligase adenylyltransferase repeated" evidence="9">
    <location>
        <begin position="20"/>
        <end position="249"/>
    </location>
</feature>
<accession>A0A5C7EL12</accession>
<dbReference type="NCBIfam" id="NF008292">
    <property type="entry name" value="PRK11072.1"/>
    <property type="match status" value="1"/>
</dbReference>
<keyword evidence="1 7" id="KW-0808">Transferase</keyword>
<dbReference type="InterPro" id="IPR043519">
    <property type="entry name" value="NT_sf"/>
</dbReference>
<dbReference type="CDD" id="cd05401">
    <property type="entry name" value="NT_GlnE_GlnD_like"/>
    <property type="match status" value="2"/>
</dbReference>
<feature type="domain" description="Glutamate-ammonia ligase adenylyltransferase repeated" evidence="9">
    <location>
        <begin position="527"/>
        <end position="761"/>
    </location>
</feature>
<feature type="coiled-coil region" evidence="8">
    <location>
        <begin position="759"/>
        <end position="786"/>
    </location>
</feature>
<dbReference type="GO" id="GO:0047388">
    <property type="term" value="F:[glutamine synthetase]-adenylyl-L-tyrosine phosphorylase activity"/>
    <property type="evidence" value="ECO:0007669"/>
    <property type="project" value="UniProtKB-EC"/>
</dbReference>
<keyword evidence="4 7" id="KW-0067">ATP-binding</keyword>
<comment type="catalytic activity">
    <reaction evidence="7">
        <text>[glutamine synthetase]-L-tyrosine + ATP = [glutamine synthetase]-O(4)-(5'-adenylyl)-L-tyrosine + diphosphate</text>
        <dbReference type="Rhea" id="RHEA:18589"/>
        <dbReference type="Rhea" id="RHEA-COMP:10660"/>
        <dbReference type="Rhea" id="RHEA-COMP:10661"/>
        <dbReference type="ChEBI" id="CHEBI:30616"/>
        <dbReference type="ChEBI" id="CHEBI:33019"/>
        <dbReference type="ChEBI" id="CHEBI:46858"/>
        <dbReference type="ChEBI" id="CHEBI:83624"/>
        <dbReference type="EC" id="2.7.7.42"/>
    </reaction>
</comment>
<evidence type="ECO:0000256" key="6">
    <source>
        <dbReference type="ARBA" id="ARBA00023268"/>
    </source>
</evidence>
<evidence type="ECO:0000256" key="4">
    <source>
        <dbReference type="ARBA" id="ARBA00022840"/>
    </source>
</evidence>
<protein>
    <recommendedName>
        <fullName evidence="7">Bifunctional glutamine synthetase adenylyltransferase/adenylyl-removing enzyme</fullName>
    </recommendedName>
    <alternativeName>
        <fullName evidence="7">ATP:glutamine synthetase adenylyltransferase</fullName>
    </alternativeName>
    <alternativeName>
        <fullName evidence="7">ATase</fullName>
    </alternativeName>
    <domain>
        <recommendedName>
            <fullName evidence="7">Glutamine synthetase adenylyl-L-tyrosine phosphorylase</fullName>
            <ecNumber evidence="7">2.7.7.89</ecNumber>
        </recommendedName>
        <alternativeName>
            <fullName evidence="7">Adenylyl removase</fullName>
            <shortName evidence="7">AR</shortName>
            <shortName evidence="7">AT-N</shortName>
        </alternativeName>
    </domain>
    <domain>
        <recommendedName>
            <fullName evidence="7">Glutamine synthetase adenylyl transferase</fullName>
            <ecNumber evidence="7">2.7.7.42</ecNumber>
        </recommendedName>
        <alternativeName>
            <fullName evidence="7">Adenylyl transferase</fullName>
            <shortName evidence="7">AT</shortName>
            <shortName evidence="7">AT-C</shortName>
        </alternativeName>
    </domain>
</protein>
<evidence type="ECO:0000256" key="5">
    <source>
        <dbReference type="ARBA" id="ARBA00022842"/>
    </source>
</evidence>
<dbReference type="InParanoid" id="A0A5C7EL12"/>
<dbReference type="GO" id="GO:0005829">
    <property type="term" value="C:cytosol"/>
    <property type="evidence" value="ECO:0007669"/>
    <property type="project" value="TreeGrafter"/>
</dbReference>
<dbReference type="GO" id="GO:0016874">
    <property type="term" value="F:ligase activity"/>
    <property type="evidence" value="ECO:0007669"/>
    <property type="project" value="UniProtKB-KW"/>
</dbReference>
<evidence type="ECO:0000256" key="1">
    <source>
        <dbReference type="ARBA" id="ARBA00022679"/>
    </source>
</evidence>
<dbReference type="Gene3D" id="1.20.120.330">
    <property type="entry name" value="Nucleotidyltransferases domain 2"/>
    <property type="match status" value="2"/>
</dbReference>
<evidence type="ECO:0000256" key="7">
    <source>
        <dbReference type="HAMAP-Rule" id="MF_00802"/>
    </source>
</evidence>
<evidence type="ECO:0000313" key="11">
    <source>
        <dbReference type="EMBL" id="TXF12200.1"/>
    </source>
</evidence>
<dbReference type="SUPFAM" id="SSF81593">
    <property type="entry name" value="Nucleotidyltransferase substrate binding subunit/domain"/>
    <property type="match status" value="2"/>
</dbReference>
<dbReference type="GO" id="GO:0005524">
    <property type="term" value="F:ATP binding"/>
    <property type="evidence" value="ECO:0007669"/>
    <property type="project" value="UniProtKB-UniRule"/>
</dbReference>
<name>A0A5C7EL12_9PROT</name>
<reference evidence="11 12" key="1">
    <citation type="submission" date="2019-08" db="EMBL/GenBank/DDBJ databases">
        <title>Pelomicrobium methylotrophicum gen. nov., sp. nov. a moderately thermophilic, facultatively anaerobic, lithoautotrophic and methylotrophic bacterium isolated from a terrestrial mud volcano.</title>
        <authorList>
            <person name="Slobodkina G.B."/>
            <person name="Merkel A.Y."/>
            <person name="Slobodkin A.I."/>
        </authorList>
    </citation>
    <scope>NUCLEOTIDE SEQUENCE [LARGE SCALE GENOMIC DNA]</scope>
    <source>
        <strain evidence="11 12">SM250</strain>
    </source>
</reference>
<comment type="catalytic activity">
    <reaction evidence="7">
        <text>[glutamine synthetase]-O(4)-(5'-adenylyl)-L-tyrosine + phosphate = [glutamine synthetase]-L-tyrosine + ADP</text>
        <dbReference type="Rhea" id="RHEA:43716"/>
        <dbReference type="Rhea" id="RHEA-COMP:10660"/>
        <dbReference type="Rhea" id="RHEA-COMP:10661"/>
        <dbReference type="ChEBI" id="CHEBI:43474"/>
        <dbReference type="ChEBI" id="CHEBI:46858"/>
        <dbReference type="ChEBI" id="CHEBI:83624"/>
        <dbReference type="ChEBI" id="CHEBI:456216"/>
        <dbReference type="EC" id="2.7.7.89"/>
    </reaction>
</comment>
<dbReference type="GO" id="GO:0000287">
    <property type="term" value="F:magnesium ion binding"/>
    <property type="evidence" value="ECO:0007669"/>
    <property type="project" value="UniProtKB-UniRule"/>
</dbReference>
<comment type="similarity">
    <text evidence="7">Belongs to the GlnE family.</text>
</comment>
<dbReference type="EMBL" id="VPFL01000007">
    <property type="protein sequence ID" value="TXF12200.1"/>
    <property type="molecule type" value="Genomic_DNA"/>
</dbReference>
<dbReference type="OrthoDB" id="5287296at2"/>
<sequence length="902" mass="101204">MRAENAVSADSAGLIDRLRRFSRYADRLLSADPRLGEELSTQLEQPYTAEAMQAFLDAQPASDPEQLASALRQLRRRVMLRVIARDLGGLASLEEVTATMTALADLAIARARDAHHDWLVQRHGRPIGRDSGDPQDLLVVGMGKLGGGELNVSSDVDLVLVYPEEGETDGAKSISNHEFFTRLGQRLAGALHDFTPEGFVFRVDLRLRPFGDSGPLVVSFASLEHYLVTQGREWERYAWIKARVVCGSRWRELESLVRPFVFRKYLDFGAYASMRSLHAQIRQEVKRRELMDNIKLGPGGIREIEFIAQVFQLIRGGHVPRLRARPTLTVLRHLGEMNLLPPATVAELAQAYVFLRNLEHRLQYLDDQQTQSLPEGAGDRALVAESMGFADWPSFHEALSQCRATVTRHFEQVFAGPQPANTETPLGALWEGRLSHEQATACLAGLGYRDAQSICERLARFRSGPRYQSLSRTSQKALDALVPAVISSAARQPNPDATLEGLLNLLEAISRRAAYLALLNEYPQALERVAKVASSSRWACDYLTRHPIVLDELLDARELYSVPDWHQAAQQLRQLLDDAEGDTERQMDALRHFRHAMVFRLLAKDLEGLLPVEALADHLTALADLILTQVLRLVWAGLKGRHREQPRFAIIGYGKLGGKELGYASDLDLIFLYDDPDPAAPEVYAKLAQRINTWLTSYTPAGVLYDTDLRLRPDGASGLLVSSLEAFSTYQREKAWVWEHQALTRARFVTGDQAVGEAFERIRRQVLGQRRELAALRREITAMRQKMLDAHPNRSGLFDLKHDRGGIIDVEFVVQYLVLGYSHAHPELTANIGNLALLHLAAALSLIPEDLAEQVRQGYREFRRRQHHLRLNGAQYARVPLAEVAAAVAAVRKLWRTVFGED</sequence>
<evidence type="ECO:0000256" key="2">
    <source>
        <dbReference type="ARBA" id="ARBA00022695"/>
    </source>
</evidence>
<keyword evidence="3 7" id="KW-0547">Nucleotide-binding</keyword>
<dbReference type="PANTHER" id="PTHR30621:SF0">
    <property type="entry name" value="BIFUNCTIONAL GLUTAMINE SYNTHETASE ADENYLYLTRANSFERASE_ADENYLYL-REMOVING ENZYME"/>
    <property type="match status" value="1"/>
</dbReference>
<keyword evidence="6 7" id="KW-0511">Multifunctional enzyme</keyword>
<keyword evidence="2 7" id="KW-0548">Nucleotidyltransferase</keyword>
<keyword evidence="8" id="KW-0175">Coiled coil</keyword>
<feature type="region of interest" description="Adenylyl removase" evidence="7">
    <location>
        <begin position="1"/>
        <end position="418"/>
    </location>
</feature>
<dbReference type="EC" id="2.7.7.89" evidence="7"/>
<proteinExistence type="inferred from homology"/>
<dbReference type="EC" id="2.7.7.42" evidence="7"/>
<dbReference type="FunFam" id="3.30.460.10:FF:000009">
    <property type="entry name" value="Bifunctional glutamine synthetase adenylyltransferase/adenylyl-removing enzyme"/>
    <property type="match status" value="1"/>
</dbReference>
<dbReference type="SUPFAM" id="SSF81301">
    <property type="entry name" value="Nucleotidyltransferase"/>
    <property type="match status" value="2"/>
</dbReference>
<dbReference type="InterPro" id="IPR005190">
    <property type="entry name" value="GlnE_rpt_dom"/>
</dbReference>
<dbReference type="InterPro" id="IPR023057">
    <property type="entry name" value="GlnE"/>
</dbReference>
<keyword evidence="5 7" id="KW-0460">Magnesium</keyword>
<organism evidence="11 12">
    <name type="scientific">Pelomicrobium methylotrophicum</name>
    <dbReference type="NCBI Taxonomy" id="2602750"/>
    <lineage>
        <taxon>Bacteria</taxon>
        <taxon>Pseudomonadati</taxon>
        <taxon>Pseudomonadota</taxon>
        <taxon>Hydrogenophilia</taxon>
        <taxon>Hydrogenophilia incertae sedis</taxon>
        <taxon>Pelomicrobium</taxon>
    </lineage>
</organism>
<dbReference type="GO" id="GO:0008882">
    <property type="term" value="F:[glutamate-ammonia-ligase] adenylyltransferase activity"/>
    <property type="evidence" value="ECO:0007669"/>
    <property type="project" value="UniProtKB-UniRule"/>
</dbReference>
<dbReference type="Gene3D" id="1.20.120.1510">
    <property type="match status" value="1"/>
</dbReference>
<evidence type="ECO:0000259" key="10">
    <source>
        <dbReference type="Pfam" id="PF08335"/>
    </source>
</evidence>
<dbReference type="InterPro" id="IPR013546">
    <property type="entry name" value="PII_UdlTrfase/GS_AdlTrfase"/>
</dbReference>
<evidence type="ECO:0000256" key="8">
    <source>
        <dbReference type="SAM" id="Coils"/>
    </source>
</evidence>
<dbReference type="HAMAP" id="MF_00802">
    <property type="entry name" value="GlnE"/>
    <property type="match status" value="1"/>
</dbReference>
<dbReference type="Pfam" id="PF08335">
    <property type="entry name" value="GlnD_UR_UTase"/>
    <property type="match status" value="2"/>
</dbReference>
<dbReference type="FunFam" id="1.20.120.330:FF:000005">
    <property type="entry name" value="Bifunctional glutamine synthetase adenylyltransferase/adenylyl-removing enzyme"/>
    <property type="match status" value="1"/>
</dbReference>
<evidence type="ECO:0000259" key="9">
    <source>
        <dbReference type="Pfam" id="PF03710"/>
    </source>
</evidence>
<comment type="function">
    <text evidence="7">Involved in the regulation of glutamine synthetase GlnA, a key enzyme in the process to assimilate ammonia. When cellular nitrogen levels are high, the C-terminal adenylyl transferase (AT) inactivates GlnA by covalent transfer of an adenylyl group from ATP to specific tyrosine residue of GlnA, thus reducing its activity. Conversely, when nitrogen levels are low, the N-terminal adenylyl removase (AR) activates GlnA by removing the adenylyl group by phosphorolysis, increasing its activity. The regulatory region of GlnE binds the signal transduction protein PII (GlnB) which indicates the nitrogen status of the cell.</text>
</comment>
<dbReference type="RefSeq" id="WP_147799398.1">
    <property type="nucleotide sequence ID" value="NZ_VPFL01000007.1"/>
</dbReference>
<dbReference type="PANTHER" id="PTHR30621">
    <property type="entry name" value="GLUTAMINE SYNTHETASE ADENYLYLTRANSFERASE"/>
    <property type="match status" value="1"/>
</dbReference>